<evidence type="ECO:0000256" key="3">
    <source>
        <dbReference type="ARBA" id="ARBA00023125"/>
    </source>
</evidence>
<evidence type="ECO:0000256" key="1">
    <source>
        <dbReference type="ARBA" id="ARBA00008857"/>
    </source>
</evidence>
<proteinExistence type="inferred from homology"/>
<evidence type="ECO:0000256" key="5">
    <source>
        <dbReference type="PROSITE-ProRule" id="PRU01248"/>
    </source>
</evidence>
<dbReference type="InterPro" id="IPR002104">
    <property type="entry name" value="Integrase_catalytic"/>
</dbReference>
<evidence type="ECO:0000256" key="4">
    <source>
        <dbReference type="ARBA" id="ARBA00023172"/>
    </source>
</evidence>
<dbReference type="InterPro" id="IPR053876">
    <property type="entry name" value="Phage_int_M"/>
</dbReference>
<dbReference type="Pfam" id="PF00589">
    <property type="entry name" value="Phage_integrase"/>
    <property type="match status" value="1"/>
</dbReference>
<protein>
    <submittedName>
        <fullName evidence="9">Site-specific integrase</fullName>
    </submittedName>
</protein>
<evidence type="ECO:0000259" key="7">
    <source>
        <dbReference type="PROSITE" id="PS51898"/>
    </source>
</evidence>
<dbReference type="InterPro" id="IPR025166">
    <property type="entry name" value="Integrase_DNA_bind_dom"/>
</dbReference>
<evidence type="ECO:0000256" key="2">
    <source>
        <dbReference type="ARBA" id="ARBA00022908"/>
    </source>
</evidence>
<dbReference type="PROSITE" id="PS51900">
    <property type="entry name" value="CB"/>
    <property type="match status" value="1"/>
</dbReference>
<dbReference type="InterPro" id="IPR010998">
    <property type="entry name" value="Integrase_recombinase_N"/>
</dbReference>
<dbReference type="Gene3D" id="1.10.150.130">
    <property type="match status" value="1"/>
</dbReference>
<evidence type="ECO:0000259" key="8">
    <source>
        <dbReference type="PROSITE" id="PS51900"/>
    </source>
</evidence>
<evidence type="ECO:0000313" key="10">
    <source>
        <dbReference type="Proteomes" id="UP001196565"/>
    </source>
</evidence>
<dbReference type="InterPro" id="IPR050808">
    <property type="entry name" value="Phage_Integrase"/>
</dbReference>
<dbReference type="Gene3D" id="1.10.443.10">
    <property type="entry name" value="Intergrase catalytic core"/>
    <property type="match status" value="1"/>
</dbReference>
<keyword evidence="4" id="KW-0233">DNA recombination</keyword>
<feature type="region of interest" description="Disordered" evidence="6">
    <location>
        <begin position="88"/>
        <end position="109"/>
    </location>
</feature>
<dbReference type="PROSITE" id="PS51898">
    <property type="entry name" value="TYR_RECOMBINASE"/>
    <property type="match status" value="1"/>
</dbReference>
<dbReference type="PANTHER" id="PTHR30629:SF2">
    <property type="entry name" value="PROPHAGE INTEGRASE INTS-RELATED"/>
    <property type="match status" value="1"/>
</dbReference>
<dbReference type="SUPFAM" id="SSF56349">
    <property type="entry name" value="DNA breaking-rejoining enzymes"/>
    <property type="match status" value="1"/>
</dbReference>
<keyword evidence="3 5" id="KW-0238">DNA-binding</keyword>
<dbReference type="CDD" id="cd00801">
    <property type="entry name" value="INT_P4_C"/>
    <property type="match status" value="1"/>
</dbReference>
<dbReference type="InterPro" id="IPR038488">
    <property type="entry name" value="Integrase_DNA-bd_sf"/>
</dbReference>
<evidence type="ECO:0000256" key="6">
    <source>
        <dbReference type="SAM" id="MobiDB-lite"/>
    </source>
</evidence>
<gene>
    <name evidence="9" type="ORF">KPL78_06565</name>
</gene>
<dbReference type="Proteomes" id="UP001196565">
    <property type="component" value="Unassembled WGS sequence"/>
</dbReference>
<feature type="domain" description="Core-binding (CB)" evidence="8">
    <location>
        <begin position="209"/>
        <end position="289"/>
    </location>
</feature>
<dbReference type="Gene3D" id="3.30.160.390">
    <property type="entry name" value="Integrase, DNA-binding domain"/>
    <property type="match status" value="1"/>
</dbReference>
<comment type="similarity">
    <text evidence="1">Belongs to the 'phage' integrase family.</text>
</comment>
<feature type="region of interest" description="Disordered" evidence="6">
    <location>
        <begin position="185"/>
        <end position="205"/>
    </location>
</feature>
<dbReference type="InterPro" id="IPR011010">
    <property type="entry name" value="DNA_brk_join_enz"/>
</dbReference>
<name>A0ABS7A5B8_9PROT</name>
<comment type="caution">
    <text evidence="9">The sequence shown here is derived from an EMBL/GenBank/DDBJ whole genome shotgun (WGS) entry which is preliminary data.</text>
</comment>
<evidence type="ECO:0000313" key="9">
    <source>
        <dbReference type="EMBL" id="MBW6397501.1"/>
    </source>
</evidence>
<dbReference type="Pfam" id="PF13356">
    <property type="entry name" value="Arm-DNA-bind_3"/>
    <property type="match status" value="1"/>
</dbReference>
<sequence>MPRVTNAQHRMIALFGRSSRPARVRTFSRSRAAASTTLKTLDFLERRRCGAGARMAAMGRTWRALSVSNQPFAANRYSRENAGISSVSAAHSVRTGPPWTGRNRLRCGDGRRDGKEMALHDRALPGLPPGRHFDDRGTGLFFFVRPDGSRSWGQRLRILGRQRDLGLGPYPEIRLSAAREAAKVNKEAARDGRDPLAEKRARREAEAPRSMADALAAWIEAHSPAWRSAKTKPMVEASMKLHARRLLRIPAKDVTIEDVRAVLAPIWNTKPVAAKKLRGWLDNVLEFAIAAGWRSGENPATPRRLKPLLSRPGAARVVRNHPALPLARMHDFMALLRDRDGAAARALEFAILTAARSGEVRGATWGEIDLDRRLWVIPAARMKVAKEHRVPLSAPALAILIDQLPGDGSKPDPAALVFPGQRQGRPLSDMTLLKILRDLDAGDRKGGGPGWRDEQGHVAVPHGFRSAFRDWCALTGKDHVAAELALAHSVGSAVERAYRRADLVEQRAVLMRDWAAFIDAPPAQVVPLIRARDAS</sequence>
<dbReference type="EMBL" id="JAHYBZ010000002">
    <property type="protein sequence ID" value="MBW6397501.1"/>
    <property type="molecule type" value="Genomic_DNA"/>
</dbReference>
<dbReference type="InterPro" id="IPR013762">
    <property type="entry name" value="Integrase-like_cat_sf"/>
</dbReference>
<dbReference type="Pfam" id="PF22022">
    <property type="entry name" value="Phage_int_M"/>
    <property type="match status" value="1"/>
</dbReference>
<feature type="domain" description="Tyr recombinase" evidence="7">
    <location>
        <begin position="319"/>
        <end position="511"/>
    </location>
</feature>
<organism evidence="9 10">
    <name type="scientific">Roseomonas alba</name>
    <dbReference type="NCBI Taxonomy" id="2846776"/>
    <lineage>
        <taxon>Bacteria</taxon>
        <taxon>Pseudomonadati</taxon>
        <taxon>Pseudomonadota</taxon>
        <taxon>Alphaproteobacteria</taxon>
        <taxon>Acetobacterales</taxon>
        <taxon>Roseomonadaceae</taxon>
        <taxon>Roseomonas</taxon>
    </lineage>
</organism>
<dbReference type="InterPro" id="IPR044068">
    <property type="entry name" value="CB"/>
</dbReference>
<keyword evidence="10" id="KW-1185">Reference proteome</keyword>
<accession>A0ABS7A5B8</accession>
<reference evidence="9 10" key="1">
    <citation type="submission" date="2021-07" db="EMBL/GenBank/DDBJ databases">
        <authorList>
            <person name="So Y."/>
        </authorList>
    </citation>
    <scope>NUCLEOTIDE SEQUENCE [LARGE SCALE GENOMIC DNA]</scope>
    <source>
        <strain evidence="9 10">HJA6</strain>
    </source>
</reference>
<keyword evidence="2" id="KW-0229">DNA integration</keyword>
<dbReference type="PANTHER" id="PTHR30629">
    <property type="entry name" value="PROPHAGE INTEGRASE"/>
    <property type="match status" value="1"/>
</dbReference>